<accession>A0A378TKH7</accession>
<organism evidence="3 4">
    <name type="scientific">Mycolicibacterium tokaiense</name>
    <dbReference type="NCBI Taxonomy" id="39695"/>
    <lineage>
        <taxon>Bacteria</taxon>
        <taxon>Bacillati</taxon>
        <taxon>Actinomycetota</taxon>
        <taxon>Actinomycetes</taxon>
        <taxon>Mycobacteriales</taxon>
        <taxon>Mycobacteriaceae</taxon>
        <taxon>Mycolicibacterium</taxon>
    </lineage>
</organism>
<dbReference type="AlphaFoldDB" id="A0A378TKH7"/>
<feature type="domain" description="Gfo/Idh/MocA-like oxidoreductase N-terminal" evidence="1">
    <location>
        <begin position="25"/>
        <end position="141"/>
    </location>
</feature>
<evidence type="ECO:0000313" key="3">
    <source>
        <dbReference type="EMBL" id="STZ61044.1"/>
    </source>
</evidence>
<dbReference type="PANTHER" id="PTHR43377">
    <property type="entry name" value="BILIVERDIN REDUCTASE A"/>
    <property type="match status" value="1"/>
</dbReference>
<name>A0A378TKH7_9MYCO</name>
<dbReference type="PANTHER" id="PTHR43377:SF1">
    <property type="entry name" value="BILIVERDIN REDUCTASE A"/>
    <property type="match status" value="1"/>
</dbReference>
<reference evidence="3 4" key="1">
    <citation type="submission" date="2018-06" db="EMBL/GenBank/DDBJ databases">
        <authorList>
            <consortium name="Pathogen Informatics"/>
            <person name="Doyle S."/>
        </authorList>
    </citation>
    <scope>NUCLEOTIDE SEQUENCE [LARGE SCALE GENOMIC DNA]</scope>
    <source>
        <strain evidence="3 4">NCTC10821</strain>
    </source>
</reference>
<dbReference type="Pfam" id="PF01408">
    <property type="entry name" value="GFO_IDH_MocA"/>
    <property type="match status" value="1"/>
</dbReference>
<dbReference type="InterPro" id="IPR055170">
    <property type="entry name" value="GFO_IDH_MocA-like_dom"/>
</dbReference>
<dbReference type="Proteomes" id="UP000254978">
    <property type="component" value="Unassembled WGS sequence"/>
</dbReference>
<evidence type="ECO:0000313" key="4">
    <source>
        <dbReference type="Proteomes" id="UP000254978"/>
    </source>
</evidence>
<sequence>MRARKFTADDNARRGSTNLAEGVTKIAVVGLGWWGGKIVRDLAESDQVQVVAGVDLNADARQAVAPCVQRTYADYAEALDDEDIDAVILCTPHKFHTEQIIAAAAHGKHVFCEKPLSVSGADAQRAVDAMAAKGLKLGIGHERRFEPAVQGLRRAIADGHLGTPLVFEGNFSQDKFLDLAPDNWRLSAAEAPVGPLSATGIHLVDLAIAIFGRPTQVWARLSTQATTFANGDTLTITIAFEKGQTALITAILATPFVGRVTVLGSQGWMEVRDRTHPEDPHGWDVTRQIRGEAQTSEFFPPHASVRENIETFARAVAGEVEYPVPMEEMVVNARTFEAITRSALSGVVESV</sequence>
<dbReference type="Gene3D" id="3.40.50.720">
    <property type="entry name" value="NAD(P)-binding Rossmann-like Domain"/>
    <property type="match status" value="1"/>
</dbReference>
<protein>
    <submittedName>
        <fullName evidence="3">Putative dehydrogenase</fullName>
        <ecNumber evidence="3">1.1.1.18</ecNumber>
    </submittedName>
</protein>
<dbReference type="InterPro" id="IPR051450">
    <property type="entry name" value="Gfo/Idh/MocA_Oxidoreductases"/>
</dbReference>
<dbReference type="InterPro" id="IPR036291">
    <property type="entry name" value="NAD(P)-bd_dom_sf"/>
</dbReference>
<dbReference type="SUPFAM" id="SSF51735">
    <property type="entry name" value="NAD(P)-binding Rossmann-fold domains"/>
    <property type="match status" value="1"/>
</dbReference>
<gene>
    <name evidence="3" type="primary">iolG_1</name>
    <name evidence="3" type="ORF">NCTC10821_04588</name>
</gene>
<dbReference type="Gene3D" id="3.30.360.10">
    <property type="entry name" value="Dihydrodipicolinate Reductase, domain 2"/>
    <property type="match status" value="1"/>
</dbReference>
<dbReference type="EMBL" id="UGQT01000001">
    <property type="protein sequence ID" value="STZ61044.1"/>
    <property type="molecule type" value="Genomic_DNA"/>
</dbReference>
<dbReference type="InterPro" id="IPR000683">
    <property type="entry name" value="Gfo/Idh/MocA-like_OxRdtase_N"/>
</dbReference>
<evidence type="ECO:0000259" key="1">
    <source>
        <dbReference type="Pfam" id="PF01408"/>
    </source>
</evidence>
<dbReference type="GO" id="GO:0000166">
    <property type="term" value="F:nucleotide binding"/>
    <property type="evidence" value="ECO:0007669"/>
    <property type="project" value="InterPro"/>
</dbReference>
<feature type="domain" description="GFO/IDH/MocA-like oxidoreductase" evidence="2">
    <location>
        <begin position="150"/>
        <end position="269"/>
    </location>
</feature>
<evidence type="ECO:0000259" key="2">
    <source>
        <dbReference type="Pfam" id="PF22725"/>
    </source>
</evidence>
<proteinExistence type="predicted"/>
<dbReference type="EC" id="1.1.1.18" evidence="3"/>
<keyword evidence="4" id="KW-1185">Reference proteome</keyword>
<dbReference type="GO" id="GO:0050112">
    <property type="term" value="F:inositol 2-dehydrogenase (NAD+) activity"/>
    <property type="evidence" value="ECO:0007669"/>
    <property type="project" value="UniProtKB-EC"/>
</dbReference>
<dbReference type="Pfam" id="PF22725">
    <property type="entry name" value="GFO_IDH_MocA_C3"/>
    <property type="match status" value="1"/>
</dbReference>
<keyword evidence="3" id="KW-0560">Oxidoreductase</keyword>
<dbReference type="SUPFAM" id="SSF55347">
    <property type="entry name" value="Glyceraldehyde-3-phosphate dehydrogenase-like, C-terminal domain"/>
    <property type="match status" value="1"/>
</dbReference>